<gene>
    <name evidence="2" type="ORF">EM808_23215</name>
</gene>
<keyword evidence="3" id="KW-1185">Reference proteome</keyword>
<evidence type="ECO:0000259" key="1">
    <source>
        <dbReference type="Pfam" id="PF17886"/>
    </source>
</evidence>
<dbReference type="Proteomes" id="UP000288024">
    <property type="component" value="Unassembled WGS sequence"/>
</dbReference>
<comment type="caution">
    <text evidence="2">The sequence shown here is derived from an EMBL/GenBank/DDBJ whole genome shotgun (WGS) entry which is preliminary data.</text>
</comment>
<feature type="domain" description="ArsA HSP20-like" evidence="1">
    <location>
        <begin position="40"/>
        <end position="97"/>
    </location>
</feature>
<dbReference type="EMBL" id="RZTZ01000014">
    <property type="protein sequence ID" value="RVT57966.1"/>
    <property type="molecule type" value="Genomic_DNA"/>
</dbReference>
<dbReference type="AlphaFoldDB" id="A0A437K5B4"/>
<name>A0A437K5B4_9BACI</name>
<reference evidence="2 3" key="1">
    <citation type="submission" date="2019-01" db="EMBL/GenBank/DDBJ databases">
        <title>Bacillus sp. M5HDSG1-1, whole genome shotgun sequence.</title>
        <authorList>
            <person name="Tuo L."/>
        </authorList>
    </citation>
    <scope>NUCLEOTIDE SEQUENCE [LARGE SCALE GENOMIC DNA]</scope>
    <source>
        <strain evidence="2 3">M5HDSG1-1</strain>
    </source>
</reference>
<evidence type="ECO:0000313" key="3">
    <source>
        <dbReference type="Proteomes" id="UP000288024"/>
    </source>
</evidence>
<evidence type="ECO:0000313" key="2">
    <source>
        <dbReference type="EMBL" id="RVT57966.1"/>
    </source>
</evidence>
<dbReference type="Gene3D" id="2.60.40.790">
    <property type="match status" value="1"/>
</dbReference>
<dbReference type="SUPFAM" id="SSF49764">
    <property type="entry name" value="HSP20-like chaperones"/>
    <property type="match status" value="1"/>
</dbReference>
<sequence>MNNDYSDLMFEFGSLVNYLDETEFQVDAYEADTYYLAECLIPFATKKTIVLAVNENYLMITAKDLENNTKRRTIYFPTKIEGKIISSTFSNGLLEVKIIKD</sequence>
<accession>A0A437K5B4</accession>
<dbReference type="Pfam" id="PF17886">
    <property type="entry name" value="ArsA_HSP20"/>
    <property type="match status" value="1"/>
</dbReference>
<dbReference type="CDD" id="cd06464">
    <property type="entry name" value="ACD_sHsps-like"/>
    <property type="match status" value="1"/>
</dbReference>
<dbReference type="InterPro" id="IPR040612">
    <property type="entry name" value="ArsA_HSP20-like"/>
</dbReference>
<organism evidence="2 3">
    <name type="scientific">Niallia taxi</name>
    <dbReference type="NCBI Taxonomy" id="2499688"/>
    <lineage>
        <taxon>Bacteria</taxon>
        <taxon>Bacillati</taxon>
        <taxon>Bacillota</taxon>
        <taxon>Bacilli</taxon>
        <taxon>Bacillales</taxon>
        <taxon>Bacillaceae</taxon>
        <taxon>Niallia</taxon>
    </lineage>
</organism>
<dbReference type="RefSeq" id="WP_127741293.1">
    <property type="nucleotide sequence ID" value="NZ_RZTZ01000014.1"/>
</dbReference>
<proteinExistence type="predicted"/>
<dbReference type="InterPro" id="IPR008978">
    <property type="entry name" value="HSP20-like_chaperone"/>
</dbReference>
<protein>
    <submittedName>
        <fullName evidence="2">Hsp20/alpha crystallin family protein</fullName>
    </submittedName>
</protein>